<dbReference type="AlphaFoldDB" id="A0A8H5C9Y0"/>
<organism evidence="2 3">
    <name type="scientific">Ephemerocybe angulata</name>
    <dbReference type="NCBI Taxonomy" id="980116"/>
    <lineage>
        <taxon>Eukaryota</taxon>
        <taxon>Fungi</taxon>
        <taxon>Dikarya</taxon>
        <taxon>Basidiomycota</taxon>
        <taxon>Agaricomycotina</taxon>
        <taxon>Agaricomycetes</taxon>
        <taxon>Agaricomycetidae</taxon>
        <taxon>Agaricales</taxon>
        <taxon>Agaricineae</taxon>
        <taxon>Psathyrellaceae</taxon>
        <taxon>Ephemerocybe</taxon>
    </lineage>
</organism>
<dbReference type="Proteomes" id="UP000541558">
    <property type="component" value="Unassembled WGS sequence"/>
</dbReference>
<gene>
    <name evidence="2" type="ORF">D9611_003357</name>
</gene>
<accession>A0A8H5C9Y0</accession>
<name>A0A8H5C9Y0_9AGAR</name>
<sequence length="408" mass="45206">MDILSSPIPHISISLAPPEEIPAEPFSPFAKSSFTLPQQSDDAFRPVHLTPPPTHTSFRRQHSPLRVSASSPVEHSKQTGKGLDPARFEALLNASRDKPLPPKKDAVDLRREVAMKAHQNKQAGRRALFLSKVLAPPSPTAAVTPKTPPESPAIFHYSLPSPGLVSPIAHYESLHDQDGISPDLCQPWVEQVDFKVAAKPEKLRPRLSLSRKPRQPLPSLEQISARINRERGRNQAPRHEERVMQTAPPVLVEPQPRLVIGRLRMPVRKSAATPTIKISLYPDEDDSEEYSALSAPVLPPKSPLLTTPLELQVTTLAVSRSRNVSPTQLTQANLMALNSREVRSSAMLNTLRRRTQSTTFNAVPRPGFNPDQTDPRKGFRRHSAPPDSIDLSKRLGFEHPILRLPGAF</sequence>
<feature type="region of interest" description="Disordered" evidence="1">
    <location>
        <begin position="360"/>
        <end position="387"/>
    </location>
</feature>
<evidence type="ECO:0000313" key="2">
    <source>
        <dbReference type="EMBL" id="KAF5337389.1"/>
    </source>
</evidence>
<dbReference type="OrthoDB" id="3250108at2759"/>
<dbReference type="EMBL" id="JAACJK010000057">
    <property type="protein sequence ID" value="KAF5337389.1"/>
    <property type="molecule type" value="Genomic_DNA"/>
</dbReference>
<comment type="caution">
    <text evidence="2">The sequence shown here is derived from an EMBL/GenBank/DDBJ whole genome shotgun (WGS) entry which is preliminary data.</text>
</comment>
<evidence type="ECO:0000256" key="1">
    <source>
        <dbReference type="SAM" id="MobiDB-lite"/>
    </source>
</evidence>
<feature type="region of interest" description="Disordered" evidence="1">
    <location>
        <begin position="1"/>
        <end position="83"/>
    </location>
</feature>
<feature type="compositionally biased region" description="Low complexity" evidence="1">
    <location>
        <begin position="1"/>
        <end position="18"/>
    </location>
</feature>
<evidence type="ECO:0000313" key="3">
    <source>
        <dbReference type="Proteomes" id="UP000541558"/>
    </source>
</evidence>
<keyword evidence="3" id="KW-1185">Reference proteome</keyword>
<proteinExistence type="predicted"/>
<feature type="compositionally biased region" description="Polar residues" evidence="1">
    <location>
        <begin position="30"/>
        <end position="41"/>
    </location>
</feature>
<reference evidence="2 3" key="1">
    <citation type="journal article" date="2020" name="ISME J.">
        <title>Uncovering the hidden diversity of litter-decomposition mechanisms in mushroom-forming fungi.</title>
        <authorList>
            <person name="Floudas D."/>
            <person name="Bentzer J."/>
            <person name="Ahren D."/>
            <person name="Johansson T."/>
            <person name="Persson P."/>
            <person name="Tunlid A."/>
        </authorList>
    </citation>
    <scope>NUCLEOTIDE SEQUENCE [LARGE SCALE GENOMIC DNA]</scope>
    <source>
        <strain evidence="2 3">CBS 175.51</strain>
    </source>
</reference>
<protein>
    <submittedName>
        <fullName evidence="2">Uncharacterized protein</fullName>
    </submittedName>
</protein>